<dbReference type="Gene3D" id="3.20.20.140">
    <property type="entry name" value="Metal-dependent hydrolases"/>
    <property type="match status" value="1"/>
</dbReference>
<organism evidence="3 4">
    <name type="scientific">Pontimonas salivibrio</name>
    <dbReference type="NCBI Taxonomy" id="1159327"/>
    <lineage>
        <taxon>Bacteria</taxon>
        <taxon>Bacillati</taxon>
        <taxon>Actinomycetota</taxon>
        <taxon>Actinomycetes</taxon>
        <taxon>Micrococcales</taxon>
        <taxon>Microbacteriaceae</taxon>
        <taxon>Pontimonas</taxon>
    </lineage>
</organism>
<dbReference type="AlphaFoldDB" id="A0A2L2BRJ7"/>
<dbReference type="Proteomes" id="UP000243077">
    <property type="component" value="Chromosome"/>
</dbReference>
<dbReference type="OrthoDB" id="5450317at2"/>
<dbReference type="EMBL" id="CP026923">
    <property type="protein sequence ID" value="AVG24304.1"/>
    <property type="molecule type" value="Genomic_DNA"/>
</dbReference>
<dbReference type="KEGG" id="psai:C3B54_111361"/>
<feature type="domain" description="Amidohydrolase-related" evidence="2">
    <location>
        <begin position="4"/>
        <end position="280"/>
    </location>
</feature>
<dbReference type="SUPFAM" id="SSF51556">
    <property type="entry name" value="Metallo-dependent hydrolases"/>
    <property type="match status" value="1"/>
</dbReference>
<evidence type="ECO:0000259" key="2">
    <source>
        <dbReference type="Pfam" id="PF04909"/>
    </source>
</evidence>
<dbReference type="InterPro" id="IPR052350">
    <property type="entry name" value="Metallo-dep_Lactonases"/>
</dbReference>
<comment type="similarity">
    <text evidence="1">Belongs to the metallo-dependent hydrolases superfamily.</text>
</comment>
<dbReference type="PANTHER" id="PTHR43569:SF2">
    <property type="entry name" value="AMIDOHYDROLASE-RELATED DOMAIN-CONTAINING PROTEIN"/>
    <property type="match status" value="1"/>
</dbReference>
<keyword evidence="3" id="KW-0378">Hydrolase</keyword>
<name>A0A2L2BRJ7_9MICO</name>
<gene>
    <name evidence="3" type="ORF">C3B54_111361</name>
</gene>
<dbReference type="InterPro" id="IPR006680">
    <property type="entry name" value="Amidohydro-rel"/>
</dbReference>
<protein>
    <submittedName>
        <fullName evidence="3">Putative amidohydrolase</fullName>
    </submittedName>
</protein>
<accession>A0A2L2BRJ7</accession>
<sequence>MMRIDSHHHVWDLSVREQDWMVGDAVAPISRTFTMADMDPVLEQSHIDNTVIVQTVAVMEETPEFLDIARDHPKVAAVVGWLDMESDDITPALESHLAHPESKRLVSIRDLAQYQEDPNWLSRDSVVRNIQRLGERGLSYDLLTLPPQLPAAIDAVKRSPDVQFVLDHISKPYIADGEIDAWAKDMRALAQYPNVAVKISGMVTEAKWDDWTPETFRPYVDVCAEAFGPSRLMFGSDWPVSLLGGQYADIVGIVETLTADWSEAEQEAIWAHTAISAYRLEGLLK</sequence>
<dbReference type="GO" id="GO:0016787">
    <property type="term" value="F:hydrolase activity"/>
    <property type="evidence" value="ECO:0007669"/>
    <property type="project" value="UniProtKB-KW"/>
</dbReference>
<evidence type="ECO:0000256" key="1">
    <source>
        <dbReference type="ARBA" id="ARBA00038310"/>
    </source>
</evidence>
<evidence type="ECO:0000313" key="4">
    <source>
        <dbReference type="Proteomes" id="UP000243077"/>
    </source>
</evidence>
<dbReference type="Pfam" id="PF04909">
    <property type="entry name" value="Amidohydro_2"/>
    <property type="match status" value="1"/>
</dbReference>
<reference evidence="3 4" key="1">
    <citation type="submission" date="2018-02" db="EMBL/GenBank/DDBJ databases">
        <title>Complete genome of the streamlined marine actinobacterium Pontimonas salivibrio CL-TW6 adapted to coastal planktonic lifestype.</title>
        <authorList>
            <person name="Cho B.C."/>
            <person name="Hardies S.C."/>
            <person name="Jang G.I."/>
            <person name="Hwang C.Y."/>
        </authorList>
    </citation>
    <scope>NUCLEOTIDE SEQUENCE [LARGE SCALE GENOMIC DNA]</scope>
    <source>
        <strain evidence="3 4">CL-TW6</strain>
    </source>
</reference>
<dbReference type="RefSeq" id="WP_104913803.1">
    <property type="nucleotide sequence ID" value="NZ_CP026923.1"/>
</dbReference>
<dbReference type="InterPro" id="IPR032466">
    <property type="entry name" value="Metal_Hydrolase"/>
</dbReference>
<keyword evidence="4" id="KW-1185">Reference proteome</keyword>
<evidence type="ECO:0000313" key="3">
    <source>
        <dbReference type="EMBL" id="AVG24304.1"/>
    </source>
</evidence>
<dbReference type="PANTHER" id="PTHR43569">
    <property type="entry name" value="AMIDOHYDROLASE"/>
    <property type="match status" value="1"/>
</dbReference>
<proteinExistence type="inferred from homology"/>